<name>A0ACB9AIG7_CICIN</name>
<gene>
    <name evidence="1" type="ORF">L2E82_39202</name>
</gene>
<proteinExistence type="predicted"/>
<keyword evidence="2" id="KW-1185">Reference proteome</keyword>
<dbReference type="Proteomes" id="UP001055811">
    <property type="component" value="Linkage Group LG07"/>
</dbReference>
<evidence type="ECO:0000313" key="1">
    <source>
        <dbReference type="EMBL" id="KAI3709440.1"/>
    </source>
</evidence>
<comment type="caution">
    <text evidence="1">The sequence shown here is derived from an EMBL/GenBank/DDBJ whole genome shotgun (WGS) entry which is preliminary data.</text>
</comment>
<evidence type="ECO:0000313" key="2">
    <source>
        <dbReference type="Proteomes" id="UP001055811"/>
    </source>
</evidence>
<reference evidence="2" key="1">
    <citation type="journal article" date="2022" name="Mol. Ecol. Resour.">
        <title>The genomes of chicory, endive, great burdock and yacon provide insights into Asteraceae palaeo-polyploidization history and plant inulin production.</title>
        <authorList>
            <person name="Fan W."/>
            <person name="Wang S."/>
            <person name="Wang H."/>
            <person name="Wang A."/>
            <person name="Jiang F."/>
            <person name="Liu H."/>
            <person name="Zhao H."/>
            <person name="Xu D."/>
            <person name="Zhang Y."/>
        </authorList>
    </citation>
    <scope>NUCLEOTIDE SEQUENCE [LARGE SCALE GENOMIC DNA]</scope>
    <source>
        <strain evidence="2">cv. Punajuju</strain>
    </source>
</reference>
<reference evidence="1 2" key="2">
    <citation type="journal article" date="2022" name="Mol. Ecol. Resour.">
        <title>The genomes of chicory, endive, great burdock and yacon provide insights into Asteraceae paleo-polyploidization history and plant inulin production.</title>
        <authorList>
            <person name="Fan W."/>
            <person name="Wang S."/>
            <person name="Wang H."/>
            <person name="Wang A."/>
            <person name="Jiang F."/>
            <person name="Liu H."/>
            <person name="Zhao H."/>
            <person name="Xu D."/>
            <person name="Zhang Y."/>
        </authorList>
    </citation>
    <scope>NUCLEOTIDE SEQUENCE [LARGE SCALE GENOMIC DNA]</scope>
    <source>
        <strain evidence="2">cv. Punajuju</strain>
        <tissue evidence="1">Leaves</tissue>
    </source>
</reference>
<protein>
    <submittedName>
        <fullName evidence="1">Uncharacterized protein</fullName>
    </submittedName>
</protein>
<accession>A0ACB9AIG7</accession>
<dbReference type="EMBL" id="CM042015">
    <property type="protein sequence ID" value="KAI3709440.1"/>
    <property type="molecule type" value="Genomic_DNA"/>
</dbReference>
<organism evidence="1 2">
    <name type="scientific">Cichorium intybus</name>
    <name type="common">Chicory</name>
    <dbReference type="NCBI Taxonomy" id="13427"/>
    <lineage>
        <taxon>Eukaryota</taxon>
        <taxon>Viridiplantae</taxon>
        <taxon>Streptophyta</taxon>
        <taxon>Embryophyta</taxon>
        <taxon>Tracheophyta</taxon>
        <taxon>Spermatophyta</taxon>
        <taxon>Magnoliopsida</taxon>
        <taxon>eudicotyledons</taxon>
        <taxon>Gunneridae</taxon>
        <taxon>Pentapetalae</taxon>
        <taxon>asterids</taxon>
        <taxon>campanulids</taxon>
        <taxon>Asterales</taxon>
        <taxon>Asteraceae</taxon>
        <taxon>Cichorioideae</taxon>
        <taxon>Cichorieae</taxon>
        <taxon>Cichoriinae</taxon>
        <taxon>Cichorium</taxon>
    </lineage>
</organism>
<sequence>MTRKQKIPRDGTSVDEKESGQQMSLLLRVLCHGIGSPTTVIDLSTVVLIIFERTAAGDDDDNVTVAEFCSESYWIEQISAALVVLAEKELEPLSFGYHCSKDGTPTLDGGGEVLLLEVMMLGGVDGSEVADEVGGQERVGVMVEDRVGVTDGGLVAANEMLIVNL</sequence>